<dbReference type="InterPro" id="IPR000835">
    <property type="entry name" value="HTH_MarR-typ"/>
</dbReference>
<evidence type="ECO:0000259" key="3">
    <source>
        <dbReference type="PROSITE" id="PS50995"/>
    </source>
</evidence>
<dbReference type="PANTHER" id="PTHR43877">
    <property type="entry name" value="AMINOALKYLPHOSPHONATE N-ACETYLTRANSFERASE-RELATED-RELATED"/>
    <property type="match status" value="1"/>
</dbReference>
<protein>
    <submittedName>
        <fullName evidence="5">GNAT family N-acetyltransferase</fullName>
        <ecNumber evidence="5">2.3.1.-</ecNumber>
    </submittedName>
</protein>
<evidence type="ECO:0000259" key="4">
    <source>
        <dbReference type="PROSITE" id="PS51186"/>
    </source>
</evidence>
<dbReference type="PANTHER" id="PTHR43877:SF2">
    <property type="entry name" value="AMINOALKYLPHOSPHONATE N-ACETYLTRANSFERASE-RELATED"/>
    <property type="match status" value="1"/>
</dbReference>
<dbReference type="Gene3D" id="1.10.10.10">
    <property type="entry name" value="Winged helix-like DNA-binding domain superfamily/Winged helix DNA-binding domain"/>
    <property type="match status" value="1"/>
</dbReference>
<dbReference type="Proteomes" id="UP001596039">
    <property type="component" value="Unassembled WGS sequence"/>
</dbReference>
<sequence>MRDEIAALRRFNRAWSQRLGVLDDSFLGSGRPLGPSRVLFEIGPGGVGVRELRERLGLDAGYLSRLLRGLEREGLVATVSDATDARRRLATLTAEGLAAWRELEERSDEIAERIVAPLSPARRTQLADALCLADGLVRSATAELVEVDPASERARAALAAYFAELDARFPGGFEPGIQDPDDYRPPRGRFVLALSDGEVVACGALQRLAGQETADPTGDTATAEVKRMWVHPAWRGWGLAGRMLRHLEGLAAADGFRAVRLDTNPTLVEAIAMYRGSGYREIERYNDNPYAGHWFEKALG</sequence>
<dbReference type="PROSITE" id="PS50995">
    <property type="entry name" value="HTH_MARR_2"/>
    <property type="match status" value="1"/>
</dbReference>
<keyword evidence="1 5" id="KW-0808">Transferase</keyword>
<gene>
    <name evidence="5" type="ORF">ACFPJ4_01510</name>
</gene>
<dbReference type="Gene3D" id="3.40.630.30">
    <property type="match status" value="1"/>
</dbReference>
<dbReference type="Pfam" id="PF12802">
    <property type="entry name" value="MarR_2"/>
    <property type="match status" value="1"/>
</dbReference>
<comment type="caution">
    <text evidence="5">The sequence shown here is derived from an EMBL/GenBank/DDBJ whole genome shotgun (WGS) entry which is preliminary data.</text>
</comment>
<dbReference type="SUPFAM" id="SSF55729">
    <property type="entry name" value="Acyl-CoA N-acyltransferases (Nat)"/>
    <property type="match status" value="1"/>
</dbReference>
<dbReference type="GO" id="GO:0016746">
    <property type="term" value="F:acyltransferase activity"/>
    <property type="evidence" value="ECO:0007669"/>
    <property type="project" value="UniProtKB-KW"/>
</dbReference>
<dbReference type="EC" id="2.3.1.-" evidence="5"/>
<name>A0ABW0NJZ5_9MICO</name>
<dbReference type="InterPro" id="IPR036390">
    <property type="entry name" value="WH_DNA-bd_sf"/>
</dbReference>
<feature type="domain" description="HTH marR-type" evidence="3">
    <location>
        <begin position="1"/>
        <end position="138"/>
    </location>
</feature>
<dbReference type="SUPFAM" id="SSF46785">
    <property type="entry name" value="Winged helix' DNA-binding domain"/>
    <property type="match status" value="1"/>
</dbReference>
<evidence type="ECO:0000313" key="5">
    <source>
        <dbReference type="EMBL" id="MFC5500911.1"/>
    </source>
</evidence>
<reference evidence="6" key="1">
    <citation type="journal article" date="2019" name="Int. J. Syst. Evol. Microbiol.">
        <title>The Global Catalogue of Microorganisms (GCM) 10K type strain sequencing project: providing services to taxonomists for standard genome sequencing and annotation.</title>
        <authorList>
            <consortium name="The Broad Institute Genomics Platform"/>
            <consortium name="The Broad Institute Genome Sequencing Center for Infectious Disease"/>
            <person name="Wu L."/>
            <person name="Ma J."/>
        </authorList>
    </citation>
    <scope>NUCLEOTIDE SEQUENCE [LARGE SCALE GENOMIC DNA]</scope>
    <source>
        <strain evidence="6">CGMCC 4.6997</strain>
    </source>
</reference>
<dbReference type="InterPro" id="IPR000182">
    <property type="entry name" value="GNAT_dom"/>
</dbReference>
<evidence type="ECO:0000313" key="6">
    <source>
        <dbReference type="Proteomes" id="UP001596039"/>
    </source>
</evidence>
<evidence type="ECO:0000256" key="2">
    <source>
        <dbReference type="ARBA" id="ARBA00023315"/>
    </source>
</evidence>
<proteinExistence type="predicted"/>
<dbReference type="SMART" id="SM00347">
    <property type="entry name" value="HTH_MARR"/>
    <property type="match status" value="1"/>
</dbReference>
<keyword evidence="2 5" id="KW-0012">Acyltransferase</keyword>
<accession>A0ABW0NJZ5</accession>
<dbReference type="RefSeq" id="WP_386738520.1">
    <property type="nucleotide sequence ID" value="NZ_JBHSMG010000001.1"/>
</dbReference>
<evidence type="ECO:0000256" key="1">
    <source>
        <dbReference type="ARBA" id="ARBA00022679"/>
    </source>
</evidence>
<dbReference type="Pfam" id="PF00583">
    <property type="entry name" value="Acetyltransf_1"/>
    <property type="match status" value="1"/>
</dbReference>
<dbReference type="CDD" id="cd04301">
    <property type="entry name" value="NAT_SF"/>
    <property type="match status" value="1"/>
</dbReference>
<dbReference type="InterPro" id="IPR016181">
    <property type="entry name" value="Acyl_CoA_acyltransferase"/>
</dbReference>
<dbReference type="EMBL" id="JBHSMG010000001">
    <property type="protein sequence ID" value="MFC5500911.1"/>
    <property type="molecule type" value="Genomic_DNA"/>
</dbReference>
<organism evidence="5 6">
    <name type="scientific">Lysinimonas soli</name>
    <dbReference type="NCBI Taxonomy" id="1074233"/>
    <lineage>
        <taxon>Bacteria</taxon>
        <taxon>Bacillati</taxon>
        <taxon>Actinomycetota</taxon>
        <taxon>Actinomycetes</taxon>
        <taxon>Micrococcales</taxon>
        <taxon>Microbacteriaceae</taxon>
        <taxon>Lysinimonas</taxon>
    </lineage>
</organism>
<dbReference type="InterPro" id="IPR036388">
    <property type="entry name" value="WH-like_DNA-bd_sf"/>
</dbReference>
<feature type="domain" description="N-acetyltransferase" evidence="4">
    <location>
        <begin position="145"/>
        <end position="300"/>
    </location>
</feature>
<dbReference type="PROSITE" id="PS51186">
    <property type="entry name" value="GNAT"/>
    <property type="match status" value="1"/>
</dbReference>
<dbReference type="InterPro" id="IPR050832">
    <property type="entry name" value="Bact_Acetyltransf"/>
</dbReference>
<keyword evidence="6" id="KW-1185">Reference proteome</keyword>